<dbReference type="PROSITE" id="PS00010">
    <property type="entry name" value="ASX_HYDROXYL"/>
    <property type="match status" value="2"/>
</dbReference>
<dbReference type="CDD" id="cd00054">
    <property type="entry name" value="EGF_CA"/>
    <property type="match status" value="3"/>
</dbReference>
<dbReference type="InterPro" id="IPR000742">
    <property type="entry name" value="EGF"/>
</dbReference>
<dbReference type="PANTHER" id="PTHR24020">
    <property type="entry name" value="COLLAGEN ALPHA"/>
    <property type="match status" value="1"/>
</dbReference>
<evidence type="ECO:0000259" key="5">
    <source>
        <dbReference type="PROSITE" id="PS50022"/>
    </source>
</evidence>
<feature type="disulfide bond" evidence="4">
    <location>
        <begin position="584"/>
        <end position="593"/>
    </location>
</feature>
<dbReference type="InterPro" id="IPR049883">
    <property type="entry name" value="NOTCH1_EGF-like"/>
</dbReference>
<evidence type="ECO:0000313" key="9">
    <source>
        <dbReference type="Proteomes" id="UP001159427"/>
    </source>
</evidence>
<feature type="domain" description="F5/8 type C" evidence="5">
    <location>
        <begin position="1"/>
        <end position="98"/>
    </location>
</feature>
<evidence type="ECO:0000256" key="2">
    <source>
        <dbReference type="ARBA" id="ARBA00022737"/>
    </source>
</evidence>
<dbReference type="Pfam" id="PF00008">
    <property type="entry name" value="EGF"/>
    <property type="match status" value="2"/>
</dbReference>
<feature type="disulfide bond" evidence="4">
    <location>
        <begin position="133"/>
        <end position="150"/>
    </location>
</feature>
<dbReference type="InterPro" id="IPR001881">
    <property type="entry name" value="EGF-like_Ca-bd_dom"/>
</dbReference>
<dbReference type="SUPFAM" id="SSF57184">
    <property type="entry name" value="Growth factor receptor domain"/>
    <property type="match status" value="1"/>
</dbReference>
<dbReference type="Proteomes" id="UP001159427">
    <property type="component" value="Unassembled WGS sequence"/>
</dbReference>
<dbReference type="Gene3D" id="2.60.120.260">
    <property type="entry name" value="Galactose-binding domain-like"/>
    <property type="match status" value="1"/>
</dbReference>
<organism evidence="8 9">
    <name type="scientific">Porites evermanni</name>
    <dbReference type="NCBI Taxonomy" id="104178"/>
    <lineage>
        <taxon>Eukaryota</taxon>
        <taxon>Metazoa</taxon>
        <taxon>Cnidaria</taxon>
        <taxon>Anthozoa</taxon>
        <taxon>Hexacorallia</taxon>
        <taxon>Scleractinia</taxon>
        <taxon>Fungiina</taxon>
        <taxon>Poritidae</taxon>
        <taxon>Porites</taxon>
    </lineage>
</organism>
<dbReference type="Gene3D" id="2.10.25.10">
    <property type="entry name" value="Laminin"/>
    <property type="match status" value="3"/>
</dbReference>
<dbReference type="PANTHER" id="PTHR24020:SF20">
    <property type="entry name" value="PH DOMAIN-CONTAINING PROTEIN"/>
    <property type="match status" value="1"/>
</dbReference>
<dbReference type="SUPFAM" id="SSF49785">
    <property type="entry name" value="Galactose-binding domain-like"/>
    <property type="match status" value="1"/>
</dbReference>
<dbReference type="InterPro" id="IPR009030">
    <property type="entry name" value="Growth_fac_rcpt_cys_sf"/>
</dbReference>
<dbReference type="SMART" id="SM00179">
    <property type="entry name" value="EGF_CA"/>
    <property type="match status" value="3"/>
</dbReference>
<keyword evidence="3 4" id="KW-1015">Disulfide bond</keyword>
<evidence type="ECO:0000256" key="4">
    <source>
        <dbReference type="PROSITE-ProRule" id="PRU00076"/>
    </source>
</evidence>
<dbReference type="SMART" id="SM00327">
    <property type="entry name" value="VWA"/>
    <property type="match status" value="3"/>
</dbReference>
<dbReference type="InterPro" id="IPR002035">
    <property type="entry name" value="VWF_A"/>
</dbReference>
<dbReference type="SUPFAM" id="SSF53300">
    <property type="entry name" value="vWA-like"/>
    <property type="match status" value="3"/>
</dbReference>
<feature type="domain" description="VWFA" evidence="7">
    <location>
        <begin position="216"/>
        <end position="390"/>
    </location>
</feature>
<dbReference type="PROSITE" id="PS50234">
    <property type="entry name" value="VWFA"/>
    <property type="match status" value="3"/>
</dbReference>
<feature type="non-terminal residue" evidence="8">
    <location>
        <position position="1"/>
    </location>
</feature>
<feature type="domain" description="VWFA" evidence="7">
    <location>
        <begin position="403"/>
        <end position="577"/>
    </location>
</feature>
<name>A0ABN8SM32_9CNID</name>
<dbReference type="InterPro" id="IPR000152">
    <property type="entry name" value="EGF-type_Asp/Asn_hydroxyl_site"/>
</dbReference>
<evidence type="ECO:0000259" key="6">
    <source>
        <dbReference type="PROSITE" id="PS50026"/>
    </source>
</evidence>
<evidence type="ECO:0000259" key="7">
    <source>
        <dbReference type="PROSITE" id="PS50234"/>
    </source>
</evidence>
<dbReference type="PROSITE" id="PS01187">
    <property type="entry name" value="EGF_CA"/>
    <property type="match status" value="1"/>
</dbReference>
<dbReference type="InterPro" id="IPR000421">
    <property type="entry name" value="FA58C"/>
</dbReference>
<dbReference type="InterPro" id="IPR050525">
    <property type="entry name" value="ECM_Assembly_Org"/>
</dbReference>
<dbReference type="Pfam" id="PF00092">
    <property type="entry name" value="VWA"/>
    <property type="match status" value="3"/>
</dbReference>
<dbReference type="PRINTS" id="PR00453">
    <property type="entry name" value="VWFADOMAIN"/>
</dbReference>
<dbReference type="InterPro" id="IPR036465">
    <property type="entry name" value="vWFA_dom_sf"/>
</dbReference>
<keyword evidence="9" id="KW-1185">Reference proteome</keyword>
<dbReference type="PROSITE" id="PS50026">
    <property type="entry name" value="EGF_3"/>
    <property type="match status" value="3"/>
</dbReference>
<feature type="domain" description="EGF-like" evidence="6">
    <location>
        <begin position="558"/>
        <end position="594"/>
    </location>
</feature>
<dbReference type="SMART" id="SM00181">
    <property type="entry name" value="EGF"/>
    <property type="match status" value="3"/>
</dbReference>
<protein>
    <submittedName>
        <fullName evidence="8">Uncharacterized protein</fullName>
    </submittedName>
</protein>
<feature type="disulfide bond" evidence="4">
    <location>
        <begin position="152"/>
        <end position="161"/>
    </location>
</feature>
<evidence type="ECO:0000256" key="1">
    <source>
        <dbReference type="ARBA" id="ARBA00022536"/>
    </source>
</evidence>
<keyword evidence="1 4" id="KW-0245">EGF-like domain</keyword>
<comment type="caution">
    <text evidence="8">The sequence shown here is derived from an EMBL/GenBank/DDBJ whole genome shotgun (WGS) entry which is preliminary data.</text>
</comment>
<accession>A0ABN8SM32</accession>
<feature type="domain" description="VWFA" evidence="7">
    <location>
        <begin position="603"/>
        <end position="776"/>
    </location>
</feature>
<feature type="disulfide bond" evidence="4">
    <location>
        <begin position="197"/>
        <end position="206"/>
    </location>
</feature>
<dbReference type="Pfam" id="PF07645">
    <property type="entry name" value="EGF_CA"/>
    <property type="match status" value="1"/>
</dbReference>
<evidence type="ECO:0000256" key="3">
    <source>
        <dbReference type="ARBA" id="ARBA00023157"/>
    </source>
</evidence>
<gene>
    <name evidence="8" type="ORF">PEVE_00024340</name>
</gene>
<comment type="caution">
    <text evidence="4">Lacks conserved residue(s) required for the propagation of feature annotation.</text>
</comment>
<reference evidence="8 9" key="1">
    <citation type="submission" date="2022-05" db="EMBL/GenBank/DDBJ databases">
        <authorList>
            <consortium name="Genoscope - CEA"/>
            <person name="William W."/>
        </authorList>
    </citation>
    <scope>NUCLEOTIDE SEQUENCE [LARGE SCALE GENOMIC DNA]</scope>
</reference>
<dbReference type="Gene3D" id="3.40.50.410">
    <property type="entry name" value="von Willebrand factor, type A domain"/>
    <property type="match status" value="3"/>
</dbReference>
<feature type="domain" description="EGF-like" evidence="6">
    <location>
        <begin position="171"/>
        <end position="207"/>
    </location>
</feature>
<proteinExistence type="predicted"/>
<keyword evidence="2" id="KW-0677">Repeat</keyword>
<evidence type="ECO:0000313" key="8">
    <source>
        <dbReference type="EMBL" id="CAH3192672.1"/>
    </source>
</evidence>
<dbReference type="InterPro" id="IPR018097">
    <property type="entry name" value="EGF_Ca-bd_CS"/>
</dbReference>
<dbReference type="EMBL" id="CALNXI010003252">
    <property type="protein sequence ID" value="CAH3192672.1"/>
    <property type="molecule type" value="Genomic_DNA"/>
</dbReference>
<dbReference type="InterPro" id="IPR008979">
    <property type="entry name" value="Galactose-bd-like_sf"/>
</dbReference>
<dbReference type="PROSITE" id="PS50022">
    <property type="entry name" value="FA58C_3"/>
    <property type="match status" value="1"/>
</dbReference>
<sequence>ISWCPADDDLPRNPVLIVDLGRQFNISQVQVQGGVEAKEWPYKICLSYSSNGSHFVDLTRNESSCLLFEQGLNNGSGDTRRSYQITPPDPLRSLRFEPKYPTFNTGATTDNYTNDHLWDNCAGISHPCQTNPCLNGGTCQGNAKDWSYNCICTEGFWGDNCENDCDECYNNMNPCISWFRRQPGTCVNNYGGYACRCPSGFRGQSCQLDCRIDEIELGFLLDGSASVQSDGENNLQHMKDLLVNIVSPLDLSKTRVGVIVYSTNSTLALPLDHYPSLISFSNELDSIKFLGGGTFTGKALNDSVTSLFNSSVVRSNAFKVLVVITDGVSIDDVVIPALLVNRSGIISLAVGIGRNYDRSQLTKIVLGEEKRVFSAAEFTSLNGTLFLDDIGDAICRDCSKESTILFIMETSLATGRDNVTLQVEFIISVASTMAYQNIGVIAYSTDAHFVVRPGHSANMSQFAHTLRTFNYVMGCRSNLKKAFTKAKEESQLFSASKSAVIGVLSPPWGSSEDPMTIVSELKSRDVTIIGFALHTTSTGYIADLVTSQSSNHLLISSNFDECFNSPCQNGGTCLNSFGSYHCVCKRGYYGKNCHLDCTFSKIDMGLVVDGSDSTQSNFSTIKNFLKNLTRSFNLSSSGTRVGVIIYSTNASLEITLDQYSNVSDIEEAIDNLMYPGGLTNIGLALNKSIAGLFNGSIVRPGASKILLVITDGTSTDDITVPTTLLAYTNVTSFVLGIGDGYSRYELDQIALGVTSHVFTADVNNLEMITTGLREAMCLGN</sequence>
<feature type="domain" description="EGF-like" evidence="6">
    <location>
        <begin position="124"/>
        <end position="162"/>
    </location>
</feature>
<dbReference type="PROSITE" id="PS00022">
    <property type="entry name" value="EGF_1"/>
    <property type="match status" value="3"/>
</dbReference>